<dbReference type="STRING" id="2018661.A0A2A2L395"/>
<dbReference type="SUPFAM" id="SSF51735">
    <property type="entry name" value="NAD(P)-binding Rossmann-fold domains"/>
    <property type="match status" value="1"/>
</dbReference>
<gene>
    <name evidence="5" type="ORF">WR25_11075</name>
</gene>
<dbReference type="InterPro" id="IPR036291">
    <property type="entry name" value="NAD(P)-bd_dom_sf"/>
</dbReference>
<protein>
    <recommendedName>
        <fullName evidence="7">Sepiapterin reductase</fullName>
    </recommendedName>
</protein>
<accession>A0A2A2L395</accession>
<dbReference type="AlphaFoldDB" id="A0A2A2L395"/>
<evidence type="ECO:0008006" key="7">
    <source>
        <dbReference type="Google" id="ProtNLM"/>
    </source>
</evidence>
<keyword evidence="3" id="KW-0521">NADP</keyword>
<evidence type="ECO:0000256" key="4">
    <source>
        <dbReference type="ARBA" id="ARBA00023002"/>
    </source>
</evidence>
<organism evidence="5 6">
    <name type="scientific">Diploscapter pachys</name>
    <dbReference type="NCBI Taxonomy" id="2018661"/>
    <lineage>
        <taxon>Eukaryota</taxon>
        <taxon>Metazoa</taxon>
        <taxon>Ecdysozoa</taxon>
        <taxon>Nematoda</taxon>
        <taxon>Chromadorea</taxon>
        <taxon>Rhabditida</taxon>
        <taxon>Rhabditina</taxon>
        <taxon>Rhabditomorpha</taxon>
        <taxon>Rhabditoidea</taxon>
        <taxon>Rhabditidae</taxon>
        <taxon>Diploscapter</taxon>
    </lineage>
</organism>
<dbReference type="InterPro" id="IPR051721">
    <property type="entry name" value="Biopterin_syn/organic_redct"/>
</dbReference>
<evidence type="ECO:0000313" key="5">
    <source>
        <dbReference type="EMBL" id="PAV80593.1"/>
    </source>
</evidence>
<reference evidence="5 6" key="1">
    <citation type="journal article" date="2017" name="Curr. Biol.">
        <title>Genome architecture and evolution of a unichromosomal asexual nematode.</title>
        <authorList>
            <person name="Fradin H."/>
            <person name="Zegar C."/>
            <person name="Gutwein M."/>
            <person name="Lucas J."/>
            <person name="Kovtun M."/>
            <person name="Corcoran D."/>
            <person name="Baugh L.R."/>
            <person name="Kiontke K."/>
            <person name="Gunsalus K."/>
            <person name="Fitch D.H."/>
            <person name="Piano F."/>
        </authorList>
    </citation>
    <scope>NUCLEOTIDE SEQUENCE [LARGE SCALE GENOMIC DNA]</scope>
    <source>
        <strain evidence="5">PF1309</strain>
    </source>
</reference>
<dbReference type="GO" id="GO:0004757">
    <property type="term" value="F:sepiapterin reductase (NADP+) activity"/>
    <property type="evidence" value="ECO:0007669"/>
    <property type="project" value="TreeGrafter"/>
</dbReference>
<keyword evidence="6" id="KW-1185">Reference proteome</keyword>
<sequence length="274" mass="30986">MFRMVLQHRRTLTIVTGASKGIGKEIALQMACTVEKGSAFLITARSESALLEVKSQIRERCEDAEVWIVVCDMGNFNDETVLSTFDQILHEITEKEQFYTMFLYHNCGTVGIINKKASQLCDGSQWRREFDINVVNMIQFNNMVLKYIGEQVSLRRFIINITSLLAIQAFPSLVQYGVTKAAREAFFRGLACEEPGLRILSYSPGPVDTDMHDMVAEQSYDPAIRASFQRHADNEDAGVNRKTLTAQETVNKLLGIIQKNTFESGSRIDYFDAE</sequence>
<evidence type="ECO:0000256" key="3">
    <source>
        <dbReference type="ARBA" id="ARBA00022857"/>
    </source>
</evidence>
<dbReference type="Proteomes" id="UP000218231">
    <property type="component" value="Unassembled WGS sequence"/>
</dbReference>
<comment type="caution">
    <text evidence="5">The sequence shown here is derived from an EMBL/GenBank/DDBJ whole genome shotgun (WGS) entry which is preliminary data.</text>
</comment>
<dbReference type="PANTHER" id="PTHR44085:SF2">
    <property type="entry name" value="SEPIAPTERIN REDUCTASE"/>
    <property type="match status" value="1"/>
</dbReference>
<name>A0A2A2L395_9BILA</name>
<evidence type="ECO:0000313" key="6">
    <source>
        <dbReference type="Proteomes" id="UP000218231"/>
    </source>
</evidence>
<dbReference type="OrthoDB" id="153074at2759"/>
<keyword evidence="2" id="KW-0963">Cytoplasm</keyword>
<dbReference type="PRINTS" id="PR00081">
    <property type="entry name" value="GDHRDH"/>
</dbReference>
<dbReference type="EMBL" id="LIAE01007248">
    <property type="protein sequence ID" value="PAV80593.1"/>
    <property type="molecule type" value="Genomic_DNA"/>
</dbReference>
<dbReference type="InterPro" id="IPR002347">
    <property type="entry name" value="SDR_fam"/>
</dbReference>
<comment type="subcellular location">
    <subcellularLocation>
        <location evidence="1">Cytoplasm</location>
    </subcellularLocation>
</comment>
<proteinExistence type="predicted"/>
<dbReference type="GO" id="GO:0006729">
    <property type="term" value="P:tetrahydrobiopterin biosynthetic process"/>
    <property type="evidence" value="ECO:0007669"/>
    <property type="project" value="TreeGrafter"/>
</dbReference>
<dbReference type="GO" id="GO:0005737">
    <property type="term" value="C:cytoplasm"/>
    <property type="evidence" value="ECO:0007669"/>
    <property type="project" value="UniProtKB-SubCell"/>
</dbReference>
<dbReference type="Pfam" id="PF00106">
    <property type="entry name" value="adh_short"/>
    <property type="match status" value="1"/>
</dbReference>
<evidence type="ECO:0000256" key="2">
    <source>
        <dbReference type="ARBA" id="ARBA00022490"/>
    </source>
</evidence>
<keyword evidence="4" id="KW-0560">Oxidoreductase</keyword>
<dbReference type="Gene3D" id="3.40.50.720">
    <property type="entry name" value="NAD(P)-binding Rossmann-like Domain"/>
    <property type="match status" value="1"/>
</dbReference>
<dbReference type="PANTHER" id="PTHR44085">
    <property type="entry name" value="SEPIAPTERIN REDUCTASE"/>
    <property type="match status" value="1"/>
</dbReference>
<evidence type="ECO:0000256" key="1">
    <source>
        <dbReference type="ARBA" id="ARBA00004496"/>
    </source>
</evidence>